<gene>
    <name evidence="1" type="ORF">I313_01244</name>
</gene>
<protein>
    <submittedName>
        <fullName evidence="1">Uncharacterized protein</fullName>
    </submittedName>
</protein>
<keyword evidence="2" id="KW-1185">Reference proteome</keyword>
<dbReference type="HOGENOM" id="CLU_1986818_0_0_1"/>
<reference evidence="1 2" key="1">
    <citation type="submission" date="2015-01" db="EMBL/GenBank/DDBJ databases">
        <title>The Genome Sequence of Cryptococcus gattii Ram5.</title>
        <authorList>
            <consortium name="The Broad Institute Genomics Platform"/>
            <person name="Cuomo C."/>
            <person name="Litvintseva A."/>
            <person name="Chen Y."/>
            <person name="Heitman J."/>
            <person name="Sun S."/>
            <person name="Springer D."/>
            <person name="Dromer F."/>
            <person name="Young S."/>
            <person name="Zeng Q."/>
            <person name="Gargeya S."/>
            <person name="Abouelleil A."/>
            <person name="Alvarado L."/>
            <person name="Chapman S.B."/>
            <person name="Gainer-Dewar J."/>
            <person name="Goldberg J."/>
            <person name="Griggs A."/>
            <person name="Gujja S."/>
            <person name="Hansen M."/>
            <person name="Howarth C."/>
            <person name="Imamovic A."/>
            <person name="Larimer J."/>
            <person name="Murphy C."/>
            <person name="Naylor J."/>
            <person name="Pearson M."/>
            <person name="Priest M."/>
            <person name="Roberts A."/>
            <person name="Saif S."/>
            <person name="Shea T."/>
            <person name="Sykes S."/>
            <person name="Wortman J."/>
            <person name="Nusbaum C."/>
            <person name="Birren B."/>
        </authorList>
    </citation>
    <scope>NUCLEOTIDE SEQUENCE [LARGE SCALE GENOMIC DNA]</scope>
    <source>
        <strain evidence="1 2">Ram5</strain>
    </source>
</reference>
<feature type="non-terminal residue" evidence="1">
    <location>
        <position position="126"/>
    </location>
</feature>
<dbReference type="Proteomes" id="UP000053392">
    <property type="component" value="Unassembled WGS sequence"/>
</dbReference>
<dbReference type="AlphaFoldDB" id="A0A0D0VDW5"/>
<evidence type="ECO:0000313" key="2">
    <source>
        <dbReference type="Proteomes" id="UP000053392"/>
    </source>
</evidence>
<name>A0A0D0VDW5_9TREE</name>
<organism evidence="1 2">
    <name type="scientific">Cryptococcus deuterogattii Ram5</name>
    <dbReference type="NCBI Taxonomy" id="1296110"/>
    <lineage>
        <taxon>Eukaryota</taxon>
        <taxon>Fungi</taxon>
        <taxon>Dikarya</taxon>
        <taxon>Basidiomycota</taxon>
        <taxon>Agaricomycotina</taxon>
        <taxon>Tremellomycetes</taxon>
        <taxon>Tremellales</taxon>
        <taxon>Cryptococcaceae</taxon>
        <taxon>Cryptococcus</taxon>
        <taxon>Cryptococcus gattii species complex</taxon>
    </lineage>
</organism>
<proteinExistence type="predicted"/>
<dbReference type="EMBL" id="KN847897">
    <property type="protein sequence ID" value="KIR43035.1"/>
    <property type="molecule type" value="Genomic_DNA"/>
</dbReference>
<evidence type="ECO:0000313" key="1">
    <source>
        <dbReference type="EMBL" id="KIR43035.1"/>
    </source>
</evidence>
<sequence length="126" mass="13888">MTPYARFELGPKMVLRMSSAQAVLWRIIRVPPMCLAVHRGVQLREGVSNEMTNFMGLAGLDLILGGKGGEVGEVGVRGILERALQLACLGCLVFILFENEARCEIPNQSLVPFTVVRESGHPRRQI</sequence>
<accession>A0A0D0VDW5</accession>